<dbReference type="RefSeq" id="WP_065988086.1">
    <property type="nucleotide sequence ID" value="NZ_MDEN01000059.1"/>
</dbReference>
<proteinExistence type="predicted"/>
<dbReference type="AlphaFoldDB" id="A0A1C2E6Q9"/>
<name>A0A1C2E6Q9_9PSED</name>
<keyword evidence="6" id="KW-0663">Pyridoxal phosphate</keyword>
<protein>
    <recommendedName>
        <fullName evidence="4">cysteine synthase</fullName>
        <ecNumber evidence="4">2.5.1.47</ecNumber>
    </recommendedName>
</protein>
<evidence type="ECO:0000256" key="7">
    <source>
        <dbReference type="ARBA" id="ARBA00047931"/>
    </source>
</evidence>
<evidence type="ECO:0000256" key="6">
    <source>
        <dbReference type="ARBA" id="ARBA00022898"/>
    </source>
</evidence>
<comment type="cofactor">
    <cofactor evidence="1">
        <name>pyridoxal 5'-phosphate</name>
        <dbReference type="ChEBI" id="CHEBI:597326"/>
    </cofactor>
</comment>
<organism evidence="9 10">
    <name type="scientific">Pseudomonas graminis</name>
    <dbReference type="NCBI Taxonomy" id="158627"/>
    <lineage>
        <taxon>Bacteria</taxon>
        <taxon>Pseudomonadati</taxon>
        <taxon>Pseudomonadota</taxon>
        <taxon>Gammaproteobacteria</taxon>
        <taxon>Pseudomonadales</taxon>
        <taxon>Pseudomonadaceae</taxon>
        <taxon>Pseudomonas</taxon>
    </lineage>
</organism>
<feature type="domain" description="Tryptophan synthase beta chain-like PALP" evidence="8">
    <location>
        <begin position="8"/>
        <end position="289"/>
    </location>
</feature>
<gene>
    <name evidence="9" type="ORF">BBI10_08845</name>
</gene>
<sequence>MNFISHIVGDSNFVRVKGLGFENLHLKLESCNPAGSIKMKTAIGLIDSFTERRLIHKDTVLIESSSGNLGVALAMICAERGYTFCCVVDPNTNLHNIKMMEAFGAQIVIVTERDDNDGYLGTRIRYIRDAVARDPRHLWLNQYSNPANAKTHEHTTARSIHIAFPALDYLVVGAGTTGTLMGCVQYFRKHSPRTKIIAVDSVGSVTFGQATGPRFIPGLGSSQTPPIFRAHHLHKQQVVDERATVAMCRWLAKSNGVLAGGSTGTVVAGLAAPSLGIPKDAVVVAISPDAGERYLETIYNDEWVMQKFGRAELTALGSQPITRYLKQYVHTFEGEALNV</sequence>
<comment type="catalytic activity">
    <reaction evidence="7">
        <text>O-acetyl-L-serine + hydrogen sulfide = L-cysteine + acetate</text>
        <dbReference type="Rhea" id="RHEA:14829"/>
        <dbReference type="ChEBI" id="CHEBI:29919"/>
        <dbReference type="ChEBI" id="CHEBI:30089"/>
        <dbReference type="ChEBI" id="CHEBI:35235"/>
        <dbReference type="ChEBI" id="CHEBI:58340"/>
        <dbReference type="EC" id="2.5.1.47"/>
    </reaction>
</comment>
<dbReference type="InterPro" id="IPR023927">
    <property type="entry name" value="SbnA"/>
</dbReference>
<dbReference type="InterPro" id="IPR036052">
    <property type="entry name" value="TrpB-like_PALP_sf"/>
</dbReference>
<evidence type="ECO:0000313" key="10">
    <source>
        <dbReference type="Proteomes" id="UP000095143"/>
    </source>
</evidence>
<dbReference type="CDD" id="cd01561">
    <property type="entry name" value="CBS_like"/>
    <property type="match status" value="1"/>
</dbReference>
<dbReference type="EMBL" id="MDEN01000059">
    <property type="protein sequence ID" value="OCX22603.1"/>
    <property type="molecule type" value="Genomic_DNA"/>
</dbReference>
<dbReference type="Pfam" id="PF00291">
    <property type="entry name" value="PALP"/>
    <property type="match status" value="1"/>
</dbReference>
<reference evidence="9 10" key="1">
    <citation type="submission" date="2016-08" db="EMBL/GenBank/DDBJ databases">
        <title>Whole genome sequence of Pseudomonas graminis strain UASWS1507, a potential biological control agent for agriculture.</title>
        <authorList>
            <person name="Crovadore J."/>
            <person name="Calmin G."/>
            <person name="Chablais R."/>
            <person name="Cochard B."/>
            <person name="Lefort F."/>
        </authorList>
    </citation>
    <scope>NUCLEOTIDE SEQUENCE [LARGE SCALE GENOMIC DNA]</scope>
    <source>
        <strain evidence="9 10">UASWS1507</strain>
    </source>
</reference>
<dbReference type="Proteomes" id="UP000095143">
    <property type="component" value="Unassembled WGS sequence"/>
</dbReference>
<evidence type="ECO:0000256" key="4">
    <source>
        <dbReference type="ARBA" id="ARBA00012681"/>
    </source>
</evidence>
<dbReference type="OrthoDB" id="9805733at2"/>
<comment type="caution">
    <text evidence="9">The sequence shown here is derived from an EMBL/GenBank/DDBJ whole genome shotgun (WGS) entry which is preliminary data.</text>
</comment>
<dbReference type="InterPro" id="IPR001926">
    <property type="entry name" value="TrpB-like_PALP"/>
</dbReference>
<keyword evidence="5" id="KW-0808">Transferase</keyword>
<dbReference type="NCBIfam" id="TIGR03945">
    <property type="entry name" value="PLP_SbnA_fam"/>
    <property type="match status" value="1"/>
</dbReference>
<dbReference type="SUPFAM" id="SSF53686">
    <property type="entry name" value="Tryptophan synthase beta subunit-like PLP-dependent enzymes"/>
    <property type="match status" value="1"/>
</dbReference>
<dbReference type="GO" id="GO:0004124">
    <property type="term" value="F:cysteine synthase activity"/>
    <property type="evidence" value="ECO:0007669"/>
    <property type="project" value="UniProtKB-EC"/>
</dbReference>
<comment type="pathway">
    <text evidence="2">Amino-acid biosynthesis; L-cysteine biosynthesis; L-cysteine from L-serine: step 2/2.</text>
</comment>
<evidence type="ECO:0000256" key="5">
    <source>
        <dbReference type="ARBA" id="ARBA00022679"/>
    </source>
</evidence>
<dbReference type="Gene3D" id="3.40.50.1100">
    <property type="match status" value="2"/>
</dbReference>
<dbReference type="PANTHER" id="PTHR10314">
    <property type="entry name" value="CYSTATHIONINE BETA-SYNTHASE"/>
    <property type="match status" value="1"/>
</dbReference>
<evidence type="ECO:0000256" key="3">
    <source>
        <dbReference type="ARBA" id="ARBA00011738"/>
    </source>
</evidence>
<accession>A0A1C2E6Q9</accession>
<dbReference type="EC" id="2.5.1.47" evidence="4"/>
<dbReference type="InterPro" id="IPR050214">
    <property type="entry name" value="Cys_Synth/Cystath_Beta-Synth"/>
</dbReference>
<comment type="subunit">
    <text evidence="3">Homodimer.</text>
</comment>
<evidence type="ECO:0000313" key="9">
    <source>
        <dbReference type="EMBL" id="OCX22603.1"/>
    </source>
</evidence>
<evidence type="ECO:0000259" key="8">
    <source>
        <dbReference type="Pfam" id="PF00291"/>
    </source>
</evidence>
<evidence type="ECO:0000256" key="1">
    <source>
        <dbReference type="ARBA" id="ARBA00001933"/>
    </source>
</evidence>
<evidence type="ECO:0000256" key="2">
    <source>
        <dbReference type="ARBA" id="ARBA00004962"/>
    </source>
</evidence>